<dbReference type="SUPFAM" id="SSF55261">
    <property type="entry name" value="GAD domain-like"/>
    <property type="match status" value="1"/>
</dbReference>
<dbReference type="GO" id="GO:0004815">
    <property type="term" value="F:aspartate-tRNA ligase activity"/>
    <property type="evidence" value="ECO:0007669"/>
    <property type="project" value="TreeGrafter"/>
</dbReference>
<protein>
    <submittedName>
        <fullName evidence="8">SYDM protein</fullName>
    </submittedName>
</protein>
<dbReference type="Gene3D" id="3.30.930.10">
    <property type="entry name" value="Bira Bifunctional Protein, Domain 2"/>
    <property type="match status" value="2"/>
</dbReference>
<gene>
    <name evidence="8" type="primary">Dars2</name>
    <name evidence="8" type="ORF">G6Z76_0000651</name>
</gene>
<dbReference type="AlphaFoldDB" id="A0A836K7Z7"/>
<dbReference type="SUPFAM" id="SSF55681">
    <property type="entry name" value="Class II aaRS and biotin synthetases"/>
    <property type="match status" value="2"/>
</dbReference>
<sequence length="725" mass="83648">MFAGSRIVFSRTNVIVTRYHIWPLISNLPKFLLKDQSAISMACVHNLVINKSVPLTKEPVLPVNRYVQRTHTCGELTLKNVGEEVRLSGWLEFQRMRKFITLRDSYGSTQLLIPEDRKDLIEIIQNLSFESVLSIIGKVIPRPEDKQNKKMKTGDIEVYVESLKVLNAASQNPPVFIREYSKAKESQQMKYRYLSLRYPELQKNLKIRSSLIMRMREFLIHECSFVDIETPTLFKSTPGGAQEFVVPTRQPGTFYSLVQSPQQFKQLLMIGGLDRYFQIARCYRDETVRHDRQPEFTQLDIEMSFVDRDGVMNLIENLLMYSWPEELGSIKVPFKLITYKDAMKLYGTDKPDLRISYQIQDLTHMFDLPVLKETMKLEDDKKKVYALVFPKKSKYLTKSIRDELSKIRSDYFGTTKLVQLKNESNSWKTQLDKLKLKSGIIAKDVSQYCKLQEGDAVLLAIGHRMDALKLLGKLRTEFTNILEAKGEQIRSSEAELVWITDFPLFTFEETLESSHHPFTQPHPEDMKYLTTDPLKVRGLHYDLVMNGSEIAGGSIRIHDANLQRQILGMLNIDETKLSHMLEALTYGAPPHGGIAIGITFSHDKFTSVNENKKTLFLVQGLDRFVCVLCNEKSIKNVIAFPKTMEGRDLMSGAPDVISDELKILYHIQTYIVLHCRCIFATSATKFYSNFLEHNRAKRSTARERTKSKDADLFRHVTFVPHIINR</sequence>
<dbReference type="InterPro" id="IPR004115">
    <property type="entry name" value="GAD-like_sf"/>
</dbReference>
<name>A0A836K7Z7_9HYME</name>
<dbReference type="InterPro" id="IPR006195">
    <property type="entry name" value="aa-tRNA-synth_II"/>
</dbReference>
<dbReference type="GO" id="GO:0005739">
    <property type="term" value="C:mitochondrion"/>
    <property type="evidence" value="ECO:0007669"/>
    <property type="project" value="TreeGrafter"/>
</dbReference>
<dbReference type="NCBIfam" id="TIGR00459">
    <property type="entry name" value="aspS_bact"/>
    <property type="match status" value="1"/>
</dbReference>
<keyword evidence="4" id="KW-0067">ATP-binding</keyword>
<feature type="non-terminal residue" evidence="8">
    <location>
        <position position="1"/>
    </location>
</feature>
<dbReference type="Proteomes" id="UP000669903">
    <property type="component" value="Unassembled WGS sequence"/>
</dbReference>
<dbReference type="InterPro" id="IPR004364">
    <property type="entry name" value="Aa-tRNA-synt_II"/>
</dbReference>
<dbReference type="GO" id="GO:0006422">
    <property type="term" value="P:aspartyl-tRNA aminoacylation"/>
    <property type="evidence" value="ECO:0007669"/>
    <property type="project" value="TreeGrafter"/>
</dbReference>
<comment type="caution">
    <text evidence="8">The sequence shown here is derived from an EMBL/GenBank/DDBJ whole genome shotgun (WGS) entry which is preliminary data.</text>
</comment>
<dbReference type="InterPro" id="IPR004365">
    <property type="entry name" value="NA-bd_OB_tRNA"/>
</dbReference>
<evidence type="ECO:0000256" key="3">
    <source>
        <dbReference type="ARBA" id="ARBA00022741"/>
    </source>
</evidence>
<feature type="domain" description="Aminoacyl-transfer RNA synthetases class-II family profile" evidence="7">
    <location>
        <begin position="205"/>
        <end position="641"/>
    </location>
</feature>
<dbReference type="Pfam" id="PF01336">
    <property type="entry name" value="tRNA_anti-codon"/>
    <property type="match status" value="1"/>
</dbReference>
<dbReference type="Gene3D" id="2.40.50.140">
    <property type="entry name" value="Nucleic acid-binding proteins"/>
    <property type="match status" value="1"/>
</dbReference>
<dbReference type="CDD" id="cd04317">
    <property type="entry name" value="EcAspRS_like_N"/>
    <property type="match status" value="1"/>
</dbReference>
<dbReference type="Pfam" id="PF00152">
    <property type="entry name" value="tRNA-synt_2"/>
    <property type="match status" value="1"/>
</dbReference>
<evidence type="ECO:0000256" key="5">
    <source>
        <dbReference type="ARBA" id="ARBA00022917"/>
    </source>
</evidence>
<keyword evidence="6" id="KW-0030">Aminoacyl-tRNA synthetase</keyword>
<dbReference type="InterPro" id="IPR012340">
    <property type="entry name" value="NA-bd_OB-fold"/>
</dbReference>
<dbReference type="PANTHER" id="PTHR22594:SF5">
    <property type="entry name" value="ASPARTATE--TRNA LIGASE, MITOCHONDRIAL"/>
    <property type="match status" value="1"/>
</dbReference>
<evidence type="ECO:0000256" key="4">
    <source>
        <dbReference type="ARBA" id="ARBA00022840"/>
    </source>
</evidence>
<keyword evidence="2" id="KW-0436">Ligase</keyword>
<dbReference type="EMBL" id="JAANIC010000508">
    <property type="protein sequence ID" value="KAG5347934.1"/>
    <property type="molecule type" value="Genomic_DNA"/>
</dbReference>
<dbReference type="SUPFAM" id="SSF50249">
    <property type="entry name" value="Nucleic acid-binding proteins"/>
    <property type="match status" value="1"/>
</dbReference>
<dbReference type="NCBIfam" id="NF001750">
    <property type="entry name" value="PRK00476.1"/>
    <property type="match status" value="1"/>
</dbReference>
<keyword evidence="9" id="KW-1185">Reference proteome</keyword>
<evidence type="ECO:0000256" key="1">
    <source>
        <dbReference type="ARBA" id="ARBA00006303"/>
    </source>
</evidence>
<dbReference type="HAMAP" id="MF_00044">
    <property type="entry name" value="Asp_tRNA_synth_type1"/>
    <property type="match status" value="1"/>
</dbReference>
<keyword evidence="5" id="KW-0648">Protein biosynthesis</keyword>
<proteinExistence type="inferred from homology"/>
<evidence type="ECO:0000313" key="8">
    <source>
        <dbReference type="EMBL" id="KAG5347934.1"/>
    </source>
</evidence>
<dbReference type="PROSITE" id="PS50862">
    <property type="entry name" value="AA_TRNA_LIGASE_II"/>
    <property type="match status" value="1"/>
</dbReference>
<organism evidence="8 9">
    <name type="scientific">Acromyrmex charruanus</name>
    <dbReference type="NCBI Taxonomy" id="2715315"/>
    <lineage>
        <taxon>Eukaryota</taxon>
        <taxon>Metazoa</taxon>
        <taxon>Ecdysozoa</taxon>
        <taxon>Arthropoda</taxon>
        <taxon>Hexapoda</taxon>
        <taxon>Insecta</taxon>
        <taxon>Pterygota</taxon>
        <taxon>Neoptera</taxon>
        <taxon>Endopterygota</taxon>
        <taxon>Hymenoptera</taxon>
        <taxon>Apocrita</taxon>
        <taxon>Aculeata</taxon>
        <taxon>Formicoidea</taxon>
        <taxon>Formicidae</taxon>
        <taxon>Myrmicinae</taxon>
        <taxon>Acromyrmex</taxon>
    </lineage>
</organism>
<dbReference type="InterPro" id="IPR047089">
    <property type="entry name" value="Asp-tRNA-ligase_1_N"/>
</dbReference>
<dbReference type="InterPro" id="IPR002312">
    <property type="entry name" value="Asp/Asn-tRNA-synth_IIb"/>
</dbReference>
<evidence type="ECO:0000256" key="2">
    <source>
        <dbReference type="ARBA" id="ARBA00022598"/>
    </source>
</evidence>
<evidence type="ECO:0000259" key="7">
    <source>
        <dbReference type="PROSITE" id="PS50862"/>
    </source>
</evidence>
<reference evidence="8" key="1">
    <citation type="submission" date="2020-03" db="EMBL/GenBank/DDBJ databases">
        <title>Relaxed selection underlies rapid genomic changes in the transitions from sociality to social parasitism in ants.</title>
        <authorList>
            <person name="Bi X."/>
        </authorList>
    </citation>
    <scope>NUCLEOTIDE SEQUENCE</scope>
    <source>
        <strain evidence="8">BGI-DK2014a</strain>
        <tissue evidence="8">Whole body</tissue>
    </source>
</reference>
<accession>A0A836K7Z7</accession>
<evidence type="ECO:0000256" key="6">
    <source>
        <dbReference type="ARBA" id="ARBA00023146"/>
    </source>
</evidence>
<dbReference type="GO" id="GO:0003676">
    <property type="term" value="F:nucleic acid binding"/>
    <property type="evidence" value="ECO:0007669"/>
    <property type="project" value="InterPro"/>
</dbReference>
<feature type="non-terminal residue" evidence="8">
    <location>
        <position position="725"/>
    </location>
</feature>
<dbReference type="Gene3D" id="3.30.1360.30">
    <property type="entry name" value="GAD-like domain"/>
    <property type="match status" value="1"/>
</dbReference>
<dbReference type="InterPro" id="IPR045864">
    <property type="entry name" value="aa-tRNA-synth_II/BPL/LPL"/>
</dbReference>
<dbReference type="InterPro" id="IPR004524">
    <property type="entry name" value="Asp-tRNA-ligase_1"/>
</dbReference>
<comment type="similarity">
    <text evidence="1">Belongs to the class-II aminoacyl-tRNA synthetase family. Type 1 subfamily.</text>
</comment>
<dbReference type="PANTHER" id="PTHR22594">
    <property type="entry name" value="ASPARTYL/LYSYL-TRNA SYNTHETASE"/>
    <property type="match status" value="1"/>
</dbReference>
<keyword evidence="3" id="KW-0547">Nucleotide-binding</keyword>
<dbReference type="GO" id="GO:0005524">
    <property type="term" value="F:ATP binding"/>
    <property type="evidence" value="ECO:0007669"/>
    <property type="project" value="UniProtKB-KW"/>
</dbReference>
<dbReference type="PRINTS" id="PR01042">
    <property type="entry name" value="TRNASYNTHASP"/>
</dbReference>
<evidence type="ECO:0000313" key="9">
    <source>
        <dbReference type="Proteomes" id="UP000669903"/>
    </source>
</evidence>